<organism evidence="1 2">
    <name type="scientific">Pleionea mediterranea</name>
    <dbReference type="NCBI Taxonomy" id="523701"/>
    <lineage>
        <taxon>Bacteria</taxon>
        <taxon>Pseudomonadati</taxon>
        <taxon>Pseudomonadota</taxon>
        <taxon>Gammaproteobacteria</taxon>
        <taxon>Oceanospirillales</taxon>
        <taxon>Pleioneaceae</taxon>
        <taxon>Pleionea</taxon>
    </lineage>
</organism>
<accession>A0A316FS14</accession>
<gene>
    <name evidence="1" type="ORF">C8D97_11823</name>
</gene>
<proteinExistence type="predicted"/>
<keyword evidence="2" id="KW-1185">Reference proteome</keyword>
<protein>
    <submittedName>
        <fullName evidence="1">Uncharacterized protein involved in type VI secretion and phage assembly</fullName>
    </submittedName>
</protein>
<reference evidence="1 2" key="1">
    <citation type="submission" date="2018-05" db="EMBL/GenBank/DDBJ databases">
        <title>Genomic Encyclopedia of Type Strains, Phase IV (KMG-IV): sequencing the most valuable type-strain genomes for metagenomic binning, comparative biology and taxonomic classification.</title>
        <authorList>
            <person name="Goeker M."/>
        </authorList>
    </citation>
    <scope>NUCLEOTIDE SEQUENCE [LARGE SCALE GENOMIC DNA]</scope>
    <source>
        <strain evidence="1 2">DSM 25350</strain>
    </source>
</reference>
<dbReference type="Gene3D" id="3.55.50.10">
    <property type="entry name" value="Baseplate protein-like domains"/>
    <property type="match status" value="1"/>
</dbReference>
<dbReference type="SUPFAM" id="SSF69255">
    <property type="entry name" value="gp5 N-terminal domain-like"/>
    <property type="match status" value="1"/>
</dbReference>
<comment type="caution">
    <text evidence="1">The sequence shown here is derived from an EMBL/GenBank/DDBJ whole genome shotgun (WGS) entry which is preliminary data.</text>
</comment>
<sequence length="877" mass="97213">MDAANTKTHITVILNGQACQVTELTGSDNISKPFSYDITISEDEHLNTEELLGCSAVLLFQSSDGHHKKVAGLISQIDELGKNHTDKFITQLRLSSKMILLENSSSSRVHLNTSLKSLCFHLLQDSNFHKSQIIWKVQQSFPEITYLQLEENNSEFLHRLISEHGVFYWSETIDDKEVIVFSDSNLHCPYISREAICLKQQAGMSPQLFYGCFGLSVQYNYQPAIPSPQNHGHPPIPATEVNIANQHHYELGGLSTVSADQLSQTLKFSLDVQQTIYQFNTNVEQLSAGFCFSFIDEPGLMDRSGDYLVIATQNHAQQQNELSSQNNTGYQKTVFAIAREVPFRSPVIARKKLPFAISATVESNSQYAHIDELGDYQSRYAFDLSDNQKTQAMPAIQKLSPYVCAGQNQATGQHFPLLDGDKVLISCLNNNPESAYIVGFVQQDDQQPVVTADNLWQNRMVSETGNELLMDDEPQAPRIILQSLNSEHKLELNAKQGAPFVELLCQFGAITVQSELSQFITTNDGNLSEKINDSRTVKVKADHSTETGGELKRQSASTISFSCKNQLLTASDEHTKIKLKQGITLRGDNNIQMKADGNVLQVTAAKGSQFFQSPNNITIEGSGNGDITLENSGGGIKMDASGNVTLFGSLISMDSDKITFNGDVEYDIASPPSPPNINIDLPDTLDDIDKFELTNFDAAPQIKSICWLEPSVLLNNDATIRVEVENFKPGDELTVKLLQTDAEKDKVEVESITYNLPSASGPQDIIWTTKLSDYDNNPLQPVDNTDTLVPVELNASIELNGKQIATTNPLKLIKSLTFNIKDKDGNPLDWDSAVLFHNRGESVTKEVTNGKVTFDEVIAGQYHILLENHDHTEQQKD</sequence>
<dbReference type="SUPFAM" id="SSF69279">
    <property type="entry name" value="Phage tail proteins"/>
    <property type="match status" value="1"/>
</dbReference>
<dbReference type="Gene3D" id="2.40.50.230">
    <property type="entry name" value="Gp5 N-terminal domain"/>
    <property type="match status" value="1"/>
</dbReference>
<evidence type="ECO:0000313" key="2">
    <source>
        <dbReference type="Proteomes" id="UP000245790"/>
    </source>
</evidence>
<dbReference type="AlphaFoldDB" id="A0A316FS14"/>
<evidence type="ECO:0000313" key="1">
    <source>
        <dbReference type="EMBL" id="PWK42554.1"/>
    </source>
</evidence>
<dbReference type="InterPro" id="IPR037026">
    <property type="entry name" value="Vgr_OB-fold_dom_sf"/>
</dbReference>
<dbReference type="Gene3D" id="2.30.110.50">
    <property type="match status" value="1"/>
</dbReference>
<name>A0A316FS14_9GAMM</name>
<dbReference type="Proteomes" id="UP000245790">
    <property type="component" value="Unassembled WGS sequence"/>
</dbReference>
<dbReference type="EMBL" id="QGGU01000018">
    <property type="protein sequence ID" value="PWK42554.1"/>
    <property type="molecule type" value="Genomic_DNA"/>
</dbReference>
<dbReference type="Pfam" id="PF05954">
    <property type="entry name" value="Phage_GPD"/>
    <property type="match status" value="1"/>
</dbReference>
<dbReference type="RefSeq" id="WP_170115296.1">
    <property type="nucleotide sequence ID" value="NZ_QGGU01000018.1"/>
</dbReference>